<dbReference type="Proteomes" id="UP000295560">
    <property type="component" value="Unassembled WGS sequence"/>
</dbReference>
<dbReference type="OrthoDB" id="122286at2"/>
<dbReference type="Gene3D" id="1.10.10.10">
    <property type="entry name" value="Winged helix-like DNA-binding domain superfamily/Winged helix DNA-binding domain"/>
    <property type="match status" value="1"/>
</dbReference>
<evidence type="ECO:0000259" key="1">
    <source>
        <dbReference type="Pfam" id="PF03551"/>
    </source>
</evidence>
<evidence type="ECO:0000313" key="3">
    <source>
        <dbReference type="Proteomes" id="UP000295560"/>
    </source>
</evidence>
<dbReference type="InterPro" id="IPR036388">
    <property type="entry name" value="WH-like_DNA-bd_sf"/>
</dbReference>
<dbReference type="InterPro" id="IPR036390">
    <property type="entry name" value="WH_DNA-bd_sf"/>
</dbReference>
<dbReference type="EMBL" id="SMFZ01000002">
    <property type="protein sequence ID" value="TCK19829.1"/>
    <property type="molecule type" value="Genomic_DNA"/>
</dbReference>
<name>A0A4R1HJV7_PSEEN</name>
<evidence type="ECO:0000313" key="2">
    <source>
        <dbReference type="EMBL" id="TCK19829.1"/>
    </source>
</evidence>
<accession>A0A4R1HJV7</accession>
<reference evidence="2 3" key="1">
    <citation type="submission" date="2019-03" db="EMBL/GenBank/DDBJ databases">
        <title>Sequencing the genomes of 1000 actinobacteria strains.</title>
        <authorList>
            <person name="Klenk H.-P."/>
        </authorList>
    </citation>
    <scope>NUCLEOTIDE SEQUENCE [LARGE SCALE GENOMIC DNA]</scope>
    <source>
        <strain evidence="2 3">DSM 44969</strain>
    </source>
</reference>
<feature type="domain" description="Transcription regulator PadR N-terminal" evidence="1">
    <location>
        <begin position="10"/>
        <end position="83"/>
    </location>
</feature>
<keyword evidence="3" id="KW-1185">Reference proteome</keyword>
<dbReference type="AlphaFoldDB" id="A0A4R1HJV7"/>
<comment type="caution">
    <text evidence="2">The sequence shown here is derived from an EMBL/GenBank/DDBJ whole genome shotgun (WGS) entry which is preliminary data.</text>
</comment>
<dbReference type="Pfam" id="PF03551">
    <property type="entry name" value="PadR"/>
    <property type="match status" value="1"/>
</dbReference>
<dbReference type="InterPro" id="IPR005149">
    <property type="entry name" value="Tscrpt_reg_PadR_N"/>
</dbReference>
<protein>
    <submittedName>
        <fullName evidence="2">PadR family transcriptional regulator AphA</fullName>
    </submittedName>
</protein>
<organism evidence="2 3">
    <name type="scientific">Pseudonocardia endophytica</name>
    <dbReference type="NCBI Taxonomy" id="401976"/>
    <lineage>
        <taxon>Bacteria</taxon>
        <taxon>Bacillati</taxon>
        <taxon>Actinomycetota</taxon>
        <taxon>Actinomycetes</taxon>
        <taxon>Pseudonocardiales</taxon>
        <taxon>Pseudonocardiaceae</taxon>
        <taxon>Pseudonocardia</taxon>
    </lineage>
</organism>
<sequence length="166" mass="18045">MRLGLPEWTVLAVTGERPVHGFAVAALTAPDGELGRVWQVPRPLVYRAIGRLEEAELVTADSVEAAGGPPRTLYAITDLGRRQVGGWLNAPVPHIRDLRSEFLLKLAIHHRQGSDPADLIAAQRRTLVPIVDALAEEHAGADAFDRVLIGWRRASAQAALAFLDEL</sequence>
<gene>
    <name evidence="2" type="ORF">EV378_3772</name>
</gene>
<dbReference type="SUPFAM" id="SSF46785">
    <property type="entry name" value="Winged helix' DNA-binding domain"/>
    <property type="match status" value="1"/>
</dbReference>
<dbReference type="RefSeq" id="WP_132428130.1">
    <property type="nucleotide sequence ID" value="NZ_SMFZ01000002.1"/>
</dbReference>
<proteinExistence type="predicted"/>